<keyword evidence="4" id="KW-1185">Reference proteome</keyword>
<accession>A0ABP7EN32</accession>
<dbReference type="Pfam" id="PF13400">
    <property type="entry name" value="Tad"/>
    <property type="match status" value="1"/>
</dbReference>
<protein>
    <recommendedName>
        <fullName evidence="2">Putative Flp pilus-assembly TadG-like N-terminal domain-containing protein</fullName>
    </recommendedName>
</protein>
<dbReference type="InterPro" id="IPR028087">
    <property type="entry name" value="Tad_N"/>
</dbReference>
<sequence>MTGVMSGARIWERTRAYAVRLVELARASSGWLGSRPGPRREGDQGQIGVLALGLFVLATVLILGAIDVTAAQLARMRLLDAADSAALDAADALDERAAYEGGVLDQLALTDESVAGAADAHLARTPMPPGITSWSVVPDTGTSDGATAVVTVRGTATLPMSGWVLESLGGSVTITVTSRARAPLA</sequence>
<reference evidence="4" key="1">
    <citation type="journal article" date="2019" name="Int. J. Syst. Evol. Microbiol.">
        <title>The Global Catalogue of Microorganisms (GCM) 10K type strain sequencing project: providing services to taxonomists for standard genome sequencing and annotation.</title>
        <authorList>
            <consortium name="The Broad Institute Genomics Platform"/>
            <consortium name="The Broad Institute Genome Sequencing Center for Infectious Disease"/>
            <person name="Wu L."/>
            <person name="Ma J."/>
        </authorList>
    </citation>
    <scope>NUCLEOTIDE SEQUENCE [LARGE SCALE GENOMIC DNA]</scope>
    <source>
        <strain evidence="4">JCM 17125</strain>
    </source>
</reference>
<feature type="transmembrane region" description="Helical" evidence="1">
    <location>
        <begin position="47"/>
        <end position="68"/>
    </location>
</feature>
<organism evidence="3 4">
    <name type="scientific">Terrabacter ginsenosidimutans</name>
    <dbReference type="NCBI Taxonomy" id="490575"/>
    <lineage>
        <taxon>Bacteria</taxon>
        <taxon>Bacillati</taxon>
        <taxon>Actinomycetota</taxon>
        <taxon>Actinomycetes</taxon>
        <taxon>Micrococcales</taxon>
        <taxon>Intrasporangiaceae</taxon>
        <taxon>Terrabacter</taxon>
    </lineage>
</organism>
<name>A0ABP7EN32_9MICO</name>
<proteinExistence type="predicted"/>
<gene>
    <name evidence="3" type="ORF">GCM10022399_42510</name>
</gene>
<feature type="domain" description="Putative Flp pilus-assembly TadG-like N-terminal" evidence="2">
    <location>
        <begin position="45"/>
        <end position="92"/>
    </location>
</feature>
<keyword evidence="1" id="KW-0812">Transmembrane</keyword>
<dbReference type="EMBL" id="BAABDC010000013">
    <property type="protein sequence ID" value="GAA3721640.1"/>
    <property type="molecule type" value="Genomic_DNA"/>
</dbReference>
<evidence type="ECO:0000259" key="2">
    <source>
        <dbReference type="Pfam" id="PF13400"/>
    </source>
</evidence>
<keyword evidence="1" id="KW-1133">Transmembrane helix</keyword>
<dbReference type="Proteomes" id="UP001501468">
    <property type="component" value="Unassembled WGS sequence"/>
</dbReference>
<evidence type="ECO:0000313" key="4">
    <source>
        <dbReference type="Proteomes" id="UP001501468"/>
    </source>
</evidence>
<evidence type="ECO:0000256" key="1">
    <source>
        <dbReference type="SAM" id="Phobius"/>
    </source>
</evidence>
<evidence type="ECO:0000313" key="3">
    <source>
        <dbReference type="EMBL" id="GAA3721640.1"/>
    </source>
</evidence>
<comment type="caution">
    <text evidence="3">The sequence shown here is derived from an EMBL/GenBank/DDBJ whole genome shotgun (WGS) entry which is preliminary data.</text>
</comment>
<keyword evidence="1" id="KW-0472">Membrane</keyword>